<keyword evidence="5" id="KW-1185">Reference proteome</keyword>
<dbReference type="InterPro" id="IPR003719">
    <property type="entry name" value="Phenazine_PhzF-like"/>
</dbReference>
<evidence type="ECO:0000256" key="3">
    <source>
        <dbReference type="PIRSR" id="PIRSR016184-1"/>
    </source>
</evidence>
<protein>
    <submittedName>
        <fullName evidence="4">Uncharacterized protein</fullName>
    </submittedName>
</protein>
<evidence type="ECO:0000256" key="1">
    <source>
        <dbReference type="ARBA" id="ARBA00008270"/>
    </source>
</evidence>
<comment type="caution">
    <text evidence="4">The sequence shown here is derived from an EMBL/GenBank/DDBJ whole genome shotgun (WGS) entry which is preliminary data.</text>
</comment>
<dbReference type="PIRSF" id="PIRSF016184">
    <property type="entry name" value="PhzC_PhzF"/>
    <property type="match status" value="1"/>
</dbReference>
<proteinExistence type="inferred from homology"/>
<organism evidence="4 5">
    <name type="scientific">Batillaria attramentaria</name>
    <dbReference type="NCBI Taxonomy" id="370345"/>
    <lineage>
        <taxon>Eukaryota</taxon>
        <taxon>Metazoa</taxon>
        <taxon>Spiralia</taxon>
        <taxon>Lophotrochozoa</taxon>
        <taxon>Mollusca</taxon>
        <taxon>Gastropoda</taxon>
        <taxon>Caenogastropoda</taxon>
        <taxon>Sorbeoconcha</taxon>
        <taxon>Cerithioidea</taxon>
        <taxon>Batillariidae</taxon>
        <taxon>Batillaria</taxon>
    </lineage>
</organism>
<sequence length="299" mass="33214">MAAETKTQLQLLTVDAFASKPFTGNPAAVCPVPFGMVLSDETMQNVAMEMNLSETAYIRPLTATDDFKSGSRFGLRWFTPLHEIKLCGHATLASAAVLFYRFCNESKAITFDTLSGELIVRRDGDSLSMDFPVGVTEPKTEADYEKMIKSLGNIPGVGDVRWCPSLRYVLVRLKDGMSRSEFEKWRCDIGQMEQSLSNVVVVIVTTRGTPEQDYVDDQGVAYDFVSRCFAPWSGVPEDPVTGSAQTVLIHYWSKELGKPEMYTRQCSKRGGDIRLTLEGDRVHMTGKATMVMEGTLTLE</sequence>
<dbReference type="NCBIfam" id="TIGR00654">
    <property type="entry name" value="PhzF_family"/>
    <property type="match status" value="1"/>
</dbReference>
<dbReference type="Gene3D" id="3.10.310.10">
    <property type="entry name" value="Diaminopimelate Epimerase, Chain A, domain 1"/>
    <property type="match status" value="2"/>
</dbReference>
<evidence type="ECO:0000313" key="4">
    <source>
        <dbReference type="EMBL" id="KAK7500698.1"/>
    </source>
</evidence>
<dbReference type="Pfam" id="PF02567">
    <property type="entry name" value="PhzC-PhzF"/>
    <property type="match status" value="1"/>
</dbReference>
<comment type="similarity">
    <text evidence="1">Belongs to the PhzF family.</text>
</comment>
<reference evidence="4 5" key="1">
    <citation type="journal article" date="2023" name="Sci. Data">
        <title>Genome assembly of the Korean intertidal mud-creeper Batillaria attramentaria.</title>
        <authorList>
            <person name="Patra A.K."/>
            <person name="Ho P.T."/>
            <person name="Jun S."/>
            <person name="Lee S.J."/>
            <person name="Kim Y."/>
            <person name="Won Y.J."/>
        </authorList>
    </citation>
    <scope>NUCLEOTIDE SEQUENCE [LARGE SCALE GENOMIC DNA]</scope>
    <source>
        <strain evidence="4">Wonlab-2016</strain>
    </source>
</reference>
<dbReference type="PANTHER" id="PTHR13774:SF17">
    <property type="entry name" value="PHENAZINE BIOSYNTHESIS-LIKE DOMAIN-CONTAINING PROTEIN"/>
    <property type="match status" value="1"/>
</dbReference>
<dbReference type="AlphaFoldDB" id="A0ABD0LNB3"/>
<name>A0ABD0LNB3_9CAEN</name>
<dbReference type="Proteomes" id="UP001519460">
    <property type="component" value="Unassembled WGS sequence"/>
</dbReference>
<feature type="active site" evidence="3">
    <location>
        <position position="54"/>
    </location>
</feature>
<evidence type="ECO:0000313" key="5">
    <source>
        <dbReference type="Proteomes" id="UP001519460"/>
    </source>
</evidence>
<accession>A0ABD0LNB3</accession>
<dbReference type="EMBL" id="JACVVK020000035">
    <property type="protein sequence ID" value="KAK7500698.1"/>
    <property type="molecule type" value="Genomic_DNA"/>
</dbReference>
<dbReference type="GO" id="GO:0016853">
    <property type="term" value="F:isomerase activity"/>
    <property type="evidence" value="ECO:0007669"/>
    <property type="project" value="UniProtKB-KW"/>
</dbReference>
<dbReference type="SUPFAM" id="SSF54506">
    <property type="entry name" value="Diaminopimelate epimerase-like"/>
    <property type="match status" value="1"/>
</dbReference>
<dbReference type="PANTHER" id="PTHR13774">
    <property type="entry name" value="PHENAZINE BIOSYNTHESIS PROTEIN"/>
    <property type="match status" value="1"/>
</dbReference>
<keyword evidence="2" id="KW-0413">Isomerase</keyword>
<evidence type="ECO:0000256" key="2">
    <source>
        <dbReference type="ARBA" id="ARBA00023235"/>
    </source>
</evidence>
<gene>
    <name evidence="4" type="ORF">BaRGS_00007942</name>
</gene>